<dbReference type="PANTHER" id="PTHR44177:SF1">
    <property type="entry name" value="TETRATRICOPEPTIDE REPEAT PROTEIN 8"/>
    <property type="match status" value="1"/>
</dbReference>
<dbReference type="InterPro" id="IPR028796">
    <property type="entry name" value="BBS8"/>
</dbReference>
<dbReference type="GO" id="GO:1905515">
    <property type="term" value="P:non-motile cilium assembly"/>
    <property type="evidence" value="ECO:0007669"/>
    <property type="project" value="InterPro"/>
</dbReference>
<dbReference type="GO" id="GO:0097730">
    <property type="term" value="C:non-motile cilium"/>
    <property type="evidence" value="ECO:0007669"/>
    <property type="project" value="TreeGrafter"/>
</dbReference>
<dbReference type="Pfam" id="PF00515">
    <property type="entry name" value="TPR_1"/>
    <property type="match status" value="1"/>
</dbReference>
<dbReference type="InParanoid" id="A0A077ZNG4"/>
<feature type="repeat" description="TPR" evidence="1">
    <location>
        <begin position="394"/>
        <end position="427"/>
    </location>
</feature>
<organism evidence="2 3">
    <name type="scientific">Stylonychia lemnae</name>
    <name type="common">Ciliate</name>
    <dbReference type="NCBI Taxonomy" id="5949"/>
    <lineage>
        <taxon>Eukaryota</taxon>
        <taxon>Sar</taxon>
        <taxon>Alveolata</taxon>
        <taxon>Ciliophora</taxon>
        <taxon>Intramacronucleata</taxon>
        <taxon>Spirotrichea</taxon>
        <taxon>Stichotrichia</taxon>
        <taxon>Sporadotrichida</taxon>
        <taxon>Oxytrichidae</taxon>
        <taxon>Stylonychinae</taxon>
        <taxon>Stylonychia</taxon>
    </lineage>
</organism>
<reference evidence="2 3" key="1">
    <citation type="submission" date="2014-06" db="EMBL/GenBank/DDBJ databases">
        <authorList>
            <person name="Swart Estienne"/>
        </authorList>
    </citation>
    <scope>NUCLEOTIDE SEQUENCE [LARGE SCALE GENOMIC DNA]</scope>
    <source>
        <strain evidence="2 3">130c</strain>
    </source>
</reference>
<evidence type="ECO:0000313" key="2">
    <source>
        <dbReference type="EMBL" id="CDW71517.1"/>
    </source>
</evidence>
<accession>A0A077ZNG4</accession>
<dbReference type="AlphaFoldDB" id="A0A077ZNG4"/>
<dbReference type="InterPro" id="IPR011990">
    <property type="entry name" value="TPR-like_helical_dom_sf"/>
</dbReference>
<dbReference type="SMART" id="SM00028">
    <property type="entry name" value="TPR"/>
    <property type="match status" value="6"/>
</dbReference>
<dbReference type="PANTHER" id="PTHR44177">
    <property type="entry name" value="TETRATRICOPEPTIDE REPEAT PROTEIN 8"/>
    <property type="match status" value="1"/>
</dbReference>
<dbReference type="InterPro" id="IPR019734">
    <property type="entry name" value="TPR_rpt"/>
</dbReference>
<dbReference type="OrthoDB" id="421121at2759"/>
<dbReference type="EMBL" id="CCKQ01000445">
    <property type="protein sequence ID" value="CDW71517.1"/>
    <property type="molecule type" value="Genomic_DNA"/>
</dbReference>
<evidence type="ECO:0000313" key="3">
    <source>
        <dbReference type="Proteomes" id="UP000039865"/>
    </source>
</evidence>
<dbReference type="OMA" id="QMGVNSA"/>
<evidence type="ECO:0000256" key="1">
    <source>
        <dbReference type="PROSITE-ProRule" id="PRU00339"/>
    </source>
</evidence>
<dbReference type="PROSITE" id="PS50005">
    <property type="entry name" value="TPR"/>
    <property type="match status" value="2"/>
</dbReference>
<dbReference type="Proteomes" id="UP000039865">
    <property type="component" value="Unassembled WGS sequence"/>
</dbReference>
<proteinExistence type="predicted"/>
<protein>
    <submittedName>
        <fullName evidence="2">Trp protein for ciliary function</fullName>
    </submittedName>
</protein>
<dbReference type="Gene3D" id="1.25.40.10">
    <property type="entry name" value="Tetratricopeptide repeat domain"/>
    <property type="match status" value="1"/>
</dbReference>
<keyword evidence="1" id="KW-0802">TPR repeat</keyword>
<keyword evidence="3" id="KW-1185">Reference proteome</keyword>
<dbReference type="GO" id="GO:0034464">
    <property type="term" value="C:BBSome"/>
    <property type="evidence" value="ECO:0007669"/>
    <property type="project" value="InterPro"/>
</dbReference>
<sequence length="512" mass="57565">MDPFVLALSRFNRQKFDECIEICTQMLDKNPYDQVISLIFTSQAAWLLKCRALTKKSWIDDLEIDEEGVADILMDENAINNAPRPGTSFSRPLSSAGQPGGISQMVRPMSNAGRPITGYQRPGTNRPVTGSSRGNLATALQGQRPGTNRPVTSGGRMIRLGTASMIQQGAQFIMADKLNAKNVAKKKHIAKAVVDYLIYVESNFRRALDIASEATSLVNYNDWWWKSRIGKCQFKMGIIKDAEKQFISSLKTQDMITTQIELAKIAIKQDQPLRAIEIYTNAMKKYPYETHLITGIARIHDLLNDPGKAVTFYKKILIFDNSSIESIAQLASYHFYTDQPEVALRFYRRLVQCGVQNTELWNNLGLCCFYASQYDMALSCFDRALSLSDDTNAADVWYNIGHVGIGIGDLGLAYQCFKIAVSLNPNHAEAFNNLGVLELRRGNIEQARNNYIQSSKIASYLFEPCFNASLLMLKKGEFQESYQMANSAIQIYPEHADSKELLKTLNQHFSVM</sequence>
<dbReference type="CDD" id="cd21341">
    <property type="entry name" value="TTC8_N"/>
    <property type="match status" value="1"/>
</dbReference>
<dbReference type="SUPFAM" id="SSF48452">
    <property type="entry name" value="TPR-like"/>
    <property type="match status" value="1"/>
</dbReference>
<name>A0A077ZNG4_STYLE</name>
<gene>
    <name evidence="2" type="primary">Contig10426.g11118</name>
    <name evidence="2" type="ORF">STYLEM_463</name>
</gene>
<dbReference type="Pfam" id="PF13431">
    <property type="entry name" value="TPR_17"/>
    <property type="match status" value="1"/>
</dbReference>
<dbReference type="GO" id="GO:0036064">
    <property type="term" value="C:ciliary basal body"/>
    <property type="evidence" value="ECO:0007669"/>
    <property type="project" value="TreeGrafter"/>
</dbReference>
<feature type="repeat" description="TPR" evidence="1">
    <location>
        <begin position="358"/>
        <end position="391"/>
    </location>
</feature>